<gene>
    <name evidence="6" type="primary">rluB</name>
    <name evidence="6" type="ORF">BVI061214_00376</name>
</gene>
<dbReference type="PANTHER" id="PTHR47683:SF2">
    <property type="entry name" value="RNA-BINDING S4 DOMAIN-CONTAINING PROTEIN"/>
    <property type="match status" value="1"/>
</dbReference>
<dbReference type="CDD" id="cd02870">
    <property type="entry name" value="PseudoU_synth_RsuA_like"/>
    <property type="match status" value="1"/>
</dbReference>
<dbReference type="SUPFAM" id="SSF55120">
    <property type="entry name" value="Pseudouridine synthase"/>
    <property type="match status" value="1"/>
</dbReference>
<dbReference type="InterPro" id="IPR020094">
    <property type="entry name" value="TruA/RsuA/RluB/E/F_N"/>
</dbReference>
<proteinExistence type="inferred from homology"/>
<dbReference type="NCBIfam" id="TIGR00093">
    <property type="entry name" value="pseudouridine synthase"/>
    <property type="match status" value="1"/>
</dbReference>
<name>A0A0M9ACL5_THEAQ</name>
<dbReference type="GO" id="GO:0003723">
    <property type="term" value="F:RNA binding"/>
    <property type="evidence" value="ECO:0007669"/>
    <property type="project" value="UniProtKB-KW"/>
</dbReference>
<dbReference type="SUPFAM" id="SSF55174">
    <property type="entry name" value="Alpha-L RNA-binding motif"/>
    <property type="match status" value="1"/>
</dbReference>
<evidence type="ECO:0000259" key="5">
    <source>
        <dbReference type="SMART" id="SM00363"/>
    </source>
</evidence>
<evidence type="ECO:0000256" key="1">
    <source>
        <dbReference type="ARBA" id="ARBA00008348"/>
    </source>
</evidence>
<dbReference type="CDD" id="cd00165">
    <property type="entry name" value="S4"/>
    <property type="match status" value="1"/>
</dbReference>
<protein>
    <recommendedName>
        <fullName evidence="4">Pseudouridine synthase</fullName>
        <ecNumber evidence="4">5.4.99.-</ecNumber>
    </recommendedName>
</protein>
<evidence type="ECO:0000256" key="4">
    <source>
        <dbReference type="RuleBase" id="RU003887"/>
    </source>
</evidence>
<dbReference type="Pfam" id="PF00849">
    <property type="entry name" value="PseudoU_synth_2"/>
    <property type="match status" value="1"/>
</dbReference>
<comment type="similarity">
    <text evidence="1 4">Belongs to the pseudouridine synthase RsuA family.</text>
</comment>
<dbReference type="Gene3D" id="3.30.70.580">
    <property type="entry name" value="Pseudouridine synthase I, catalytic domain, N-terminal subdomain"/>
    <property type="match status" value="1"/>
</dbReference>
<dbReference type="InterPro" id="IPR042092">
    <property type="entry name" value="PsdUridine_s_RsuA/RluB/E/F_cat"/>
</dbReference>
<dbReference type="InterPro" id="IPR018496">
    <property type="entry name" value="PsdUridine_synth_RsuA/RluB_CS"/>
</dbReference>
<evidence type="ECO:0000313" key="6">
    <source>
        <dbReference type="EMBL" id="KOX89222.1"/>
    </source>
</evidence>
<dbReference type="InterPro" id="IPR002942">
    <property type="entry name" value="S4_RNA-bd"/>
</dbReference>
<dbReference type="InterPro" id="IPR050343">
    <property type="entry name" value="RsuA_PseudoU_synthase"/>
</dbReference>
<comment type="caution">
    <text evidence="6">The sequence shown here is derived from an EMBL/GenBank/DDBJ whole genome shotgun (WGS) entry which is preliminary data.</text>
</comment>
<organism evidence="6 7">
    <name type="scientific">Thermus aquaticus</name>
    <dbReference type="NCBI Taxonomy" id="271"/>
    <lineage>
        <taxon>Bacteria</taxon>
        <taxon>Thermotogati</taxon>
        <taxon>Deinococcota</taxon>
        <taxon>Deinococci</taxon>
        <taxon>Thermales</taxon>
        <taxon>Thermaceae</taxon>
        <taxon>Thermus</taxon>
    </lineage>
</organism>
<dbReference type="Gene3D" id="3.30.70.1560">
    <property type="entry name" value="Alpha-L RNA-binding motif"/>
    <property type="match status" value="1"/>
</dbReference>
<dbReference type="InterPro" id="IPR020103">
    <property type="entry name" value="PsdUridine_synth_cat_dom_sf"/>
</dbReference>
<dbReference type="RefSeq" id="WP_156303204.1">
    <property type="nucleotide sequence ID" value="NZ_LHCI01000106.1"/>
</dbReference>
<dbReference type="Gene3D" id="3.10.290.10">
    <property type="entry name" value="RNA-binding S4 domain"/>
    <property type="match status" value="1"/>
</dbReference>
<dbReference type="PATRIC" id="fig|271.14.peg.467"/>
<evidence type="ECO:0000313" key="7">
    <source>
        <dbReference type="Proteomes" id="UP000037685"/>
    </source>
</evidence>
<feature type="domain" description="RNA-binding S4" evidence="5">
    <location>
        <begin position="4"/>
        <end position="64"/>
    </location>
</feature>
<dbReference type="InterPro" id="IPR006145">
    <property type="entry name" value="PsdUridine_synth_RsuA/RluA"/>
</dbReference>
<dbReference type="PROSITE" id="PS01149">
    <property type="entry name" value="PSI_RSU"/>
    <property type="match status" value="1"/>
</dbReference>
<keyword evidence="3" id="KW-0694">RNA-binding</keyword>
<reference evidence="6 7" key="1">
    <citation type="submission" date="2015-07" db="EMBL/GenBank/DDBJ databases">
        <authorList>
            <person name="Noorani M."/>
        </authorList>
    </citation>
    <scope>NUCLEOTIDE SEQUENCE [LARGE SCALE GENOMIC DNA]</scope>
    <source>
        <strain evidence="7">ATCC 25104 / DSM 625 / JCM 10724 / NBRC 103206 / NCIMB 11243 / YT-1</strain>
    </source>
</reference>
<dbReference type="GO" id="GO:0120159">
    <property type="term" value="F:rRNA pseudouridine synthase activity"/>
    <property type="evidence" value="ECO:0007669"/>
    <property type="project" value="UniProtKB-ARBA"/>
</dbReference>
<dbReference type="EMBL" id="LHCI01000106">
    <property type="protein sequence ID" value="KOX89222.1"/>
    <property type="molecule type" value="Genomic_DNA"/>
</dbReference>
<dbReference type="SMART" id="SM00363">
    <property type="entry name" value="S4"/>
    <property type="match status" value="1"/>
</dbReference>
<dbReference type="FunFam" id="3.10.290.10:FF:000003">
    <property type="entry name" value="Pseudouridine synthase"/>
    <property type="match status" value="1"/>
</dbReference>
<sequence length="235" mass="26295">MKAMRLQALLARAGVASRRQAEVLIRQGLVRVNGEVAHLGQKVGPDDLVEVAGRRVEWPRERLVLALHKPRGYTTTRSDPHARRTVFELLPEVPGLQAVGRLDRESEGLLLFTNDGELLFRLTHPRYGVKKVYRVWTERGTLPEAVCRKLVEGVALEDGPARALSCRPAQGGAILTLGEGRKREVRRMLQAVGYPVKRLLRLQVGPVRLGNLPPGRWRRLSPEEVQALLKEVGLE</sequence>
<dbReference type="Proteomes" id="UP000037685">
    <property type="component" value="Unassembled WGS sequence"/>
</dbReference>
<dbReference type="PANTHER" id="PTHR47683">
    <property type="entry name" value="PSEUDOURIDINE SYNTHASE FAMILY PROTEIN-RELATED"/>
    <property type="match status" value="1"/>
</dbReference>
<dbReference type="PROSITE" id="PS50889">
    <property type="entry name" value="S4"/>
    <property type="match status" value="1"/>
</dbReference>
<evidence type="ECO:0000256" key="3">
    <source>
        <dbReference type="PROSITE-ProRule" id="PRU00182"/>
    </source>
</evidence>
<dbReference type="Pfam" id="PF01479">
    <property type="entry name" value="S4"/>
    <property type="match status" value="1"/>
</dbReference>
<dbReference type="InterPro" id="IPR000748">
    <property type="entry name" value="PsdUridine_synth_RsuA/RluB/E/F"/>
</dbReference>
<dbReference type="AlphaFoldDB" id="A0A0M9ACL5"/>
<evidence type="ECO:0000256" key="2">
    <source>
        <dbReference type="ARBA" id="ARBA00023235"/>
    </source>
</evidence>
<dbReference type="EC" id="5.4.99.-" evidence="4"/>
<accession>A0A0M9ACL5</accession>
<dbReference type="InterPro" id="IPR036986">
    <property type="entry name" value="S4_RNA-bd_sf"/>
</dbReference>
<keyword evidence="2 4" id="KW-0413">Isomerase</keyword>
<dbReference type="GO" id="GO:0000455">
    <property type="term" value="P:enzyme-directed rRNA pseudouridine synthesis"/>
    <property type="evidence" value="ECO:0007669"/>
    <property type="project" value="UniProtKB-ARBA"/>
</dbReference>